<reference evidence="4" key="1">
    <citation type="submission" date="2025-08" db="UniProtKB">
        <authorList>
            <consortium name="Ensembl"/>
        </authorList>
    </citation>
    <scope>IDENTIFICATION</scope>
</reference>
<dbReference type="PROSITE" id="PS50005">
    <property type="entry name" value="TPR"/>
    <property type="match status" value="2"/>
</dbReference>
<evidence type="ECO:0000256" key="2">
    <source>
        <dbReference type="SAM" id="MobiDB-lite"/>
    </source>
</evidence>
<feature type="region of interest" description="Disordered" evidence="2">
    <location>
        <begin position="50"/>
        <end position="90"/>
    </location>
</feature>
<dbReference type="GO" id="GO:0000127">
    <property type="term" value="C:transcription factor TFIIIC complex"/>
    <property type="evidence" value="ECO:0007669"/>
    <property type="project" value="TreeGrafter"/>
</dbReference>
<feature type="transmembrane region" description="Helical" evidence="3">
    <location>
        <begin position="319"/>
        <end position="342"/>
    </location>
</feature>
<dbReference type="InterPro" id="IPR019734">
    <property type="entry name" value="TPR_rpt"/>
</dbReference>
<dbReference type="SMART" id="SM00028">
    <property type="entry name" value="TPR"/>
    <property type="match status" value="6"/>
</dbReference>
<keyword evidence="3" id="KW-0472">Membrane</keyword>
<evidence type="ECO:0000256" key="1">
    <source>
        <dbReference type="PROSITE-ProRule" id="PRU00339"/>
    </source>
</evidence>
<dbReference type="SUPFAM" id="SSF48452">
    <property type="entry name" value="TPR-like"/>
    <property type="match status" value="2"/>
</dbReference>
<dbReference type="InterPro" id="IPR039340">
    <property type="entry name" value="Tfc4/TFIIIC-102/Sfc4"/>
</dbReference>
<dbReference type="PANTHER" id="PTHR23082">
    <property type="entry name" value="TRANSCRIPTION INITIATION FACTOR IIIC TFIIIC , POLYPEPTIDE 3-RELATED"/>
    <property type="match status" value="1"/>
</dbReference>
<accession>S4R4R9</accession>
<keyword evidence="1" id="KW-0802">TPR repeat</keyword>
<organism evidence="4">
    <name type="scientific">Petromyzon marinus</name>
    <name type="common">Sea lamprey</name>
    <dbReference type="NCBI Taxonomy" id="7757"/>
    <lineage>
        <taxon>Eukaryota</taxon>
        <taxon>Metazoa</taxon>
        <taxon>Chordata</taxon>
        <taxon>Craniata</taxon>
        <taxon>Vertebrata</taxon>
        <taxon>Cyclostomata</taxon>
        <taxon>Hyperoartia</taxon>
        <taxon>Petromyzontiformes</taxon>
        <taxon>Petromyzontidae</taxon>
        <taxon>Petromyzon</taxon>
    </lineage>
</organism>
<dbReference type="FunFam" id="1.25.40.10:FF:000128">
    <property type="entry name" value="General transcription factor IIIC, polypeptide 3, 102kDa"/>
    <property type="match status" value="1"/>
</dbReference>
<dbReference type="Pfam" id="PF13432">
    <property type="entry name" value="TPR_16"/>
    <property type="match status" value="1"/>
</dbReference>
<dbReference type="Gene3D" id="1.25.40.10">
    <property type="entry name" value="Tetratricopeptide repeat domain"/>
    <property type="match status" value="3"/>
</dbReference>
<reference evidence="4" key="2">
    <citation type="submission" date="2025-09" db="UniProtKB">
        <authorList>
            <consortium name="Ensembl"/>
        </authorList>
    </citation>
    <scope>IDENTIFICATION</scope>
</reference>
<feature type="repeat" description="TPR" evidence="1">
    <location>
        <begin position="253"/>
        <end position="286"/>
    </location>
</feature>
<dbReference type="GO" id="GO:0006383">
    <property type="term" value="P:transcription by RNA polymerase III"/>
    <property type="evidence" value="ECO:0007669"/>
    <property type="project" value="InterPro"/>
</dbReference>
<sequence length="869" mass="98233">MGDFSARLTQYLEGRISFEEFESLHGDAVMSATTNVHSFLLLLPRQGLVGGEDDEQRPGCSSQARPQEVVASRKPSDSDGSSDETADGVSKKVQRAFDLMMENRVTGSEEEVADNEDLETGDVFALEMELQREHKRLQKERLPRSKLPKALRGLMGEANIRFARGEHEETIKMCMEIIRQAPLAHEPFSTLAMLYEDCGDMEKSLQFGLIAAYLNPSDPEEWVKLAELSLEQDNIKQAIFCYTKAIKYSPSNTQYLWERSNLYEQLGEHKQAMDGYRRILALLPESEGDHFMQITRDMANIHPLTSFSSRNCPSTAIHWLSYLLPLLVAVVLCIVVHCIYVYDHLKYMAACVISPFEFHGHRIQGQALEVLILSFPVPLSPLPVSFTSARLAAAVCLPSRQHVTLIHHFHRTDIGYGKNTISNAEFQVQDPALTPISLISTAFRSILPRATCAECLNALGLTQRAAESYNQVVALAPMHLGARMSLSALQQQLGQPEKALEALNAPHTDELSDCEDTAKQEIQLLLHRSILLFSQRKMADCVDTHLMLLSMLLKGAMVRSQVSVVSSTKDGARHLYLLKRSDETPKKGTSSVLDNMQGKASLLGREIWWDLLQRAVCELANLGRHDEAELLCNTGLEFYYFYEDRPKRKELESLGLSAAFLSKNFRKAYNYIRIILMENLNKPQLWNIFNQITANSQDIRHHRFCLRLLLKNPDNLPLCILNGHNAFVAGSFKHALGQYVQAYRTNTKEPMFCLCIGLTFVHMASQKFANKRHPLIIQGFSFLMQYLELRGHGQESYYNVGRALHQLGLTHLAIHYYQQTLACPPPQCQGMDPQQLDLRREAAYNLSLIYQSSGNPDMARATIHKYIVI</sequence>
<proteinExistence type="predicted"/>
<dbReference type="HOGENOM" id="CLU_002391_1_1_1"/>
<keyword evidence="3" id="KW-0812">Transmembrane</keyword>
<dbReference type="OMA" id="SSPNMKF"/>
<dbReference type="AlphaFoldDB" id="S4R4R9"/>
<evidence type="ECO:0000256" key="3">
    <source>
        <dbReference type="SAM" id="Phobius"/>
    </source>
</evidence>
<dbReference type="PANTHER" id="PTHR23082:SF0">
    <property type="entry name" value="GENERAL TRANSCRIPTION FACTOR 3C POLYPEPTIDE 3"/>
    <property type="match status" value="1"/>
</dbReference>
<evidence type="ECO:0000313" key="4">
    <source>
        <dbReference type="Ensembl" id="ENSPMAP00000000198.1"/>
    </source>
</evidence>
<dbReference type="GeneTree" id="ENSGT00390000016929"/>
<protein>
    <submittedName>
        <fullName evidence="4">General transcription factor IIIC, polypeptide 3</fullName>
    </submittedName>
</protein>
<name>S4R4R9_PETMA</name>
<dbReference type="Ensembl" id="ENSPMAT00000000198.1">
    <property type="protein sequence ID" value="ENSPMAP00000000198.1"/>
    <property type="gene ID" value="ENSPMAG00000000173.1"/>
</dbReference>
<keyword evidence="3" id="KW-1133">Transmembrane helix</keyword>
<dbReference type="Pfam" id="PF13181">
    <property type="entry name" value="TPR_8"/>
    <property type="match status" value="1"/>
</dbReference>
<feature type="repeat" description="TPR" evidence="1">
    <location>
        <begin position="219"/>
        <end position="252"/>
    </location>
</feature>
<dbReference type="InterPro" id="IPR011990">
    <property type="entry name" value="TPR-like_helical_dom_sf"/>
</dbReference>